<sequence length="143" mass="16281">MKRLICVLCLIVCFYSQAQSSEAKDRTAILDLIETQRQAWNNNDIETFMASYWKSDSLKFYGSNGVTHGWENTLARYKKSYPTKAHKGHLDFKINAITKINDGAYCVMGEYHLTRDIGNANGIFMIILKKIDGAWKIIADTSC</sequence>
<dbReference type="Pfam" id="PF14534">
    <property type="entry name" value="DUF4440"/>
    <property type="match status" value="1"/>
</dbReference>
<evidence type="ECO:0000259" key="2">
    <source>
        <dbReference type="Pfam" id="PF14534"/>
    </source>
</evidence>
<gene>
    <name evidence="3" type="ORF">GCM10022395_01010</name>
</gene>
<name>A0ABP6WLG0_9FLAO</name>
<organism evidence="3 4">
    <name type="scientific">Snuella lapsa</name>
    <dbReference type="NCBI Taxonomy" id="870481"/>
    <lineage>
        <taxon>Bacteria</taxon>
        <taxon>Pseudomonadati</taxon>
        <taxon>Bacteroidota</taxon>
        <taxon>Flavobacteriia</taxon>
        <taxon>Flavobacteriales</taxon>
        <taxon>Flavobacteriaceae</taxon>
        <taxon>Snuella</taxon>
    </lineage>
</organism>
<feature type="chain" id="PRO_5047521848" evidence="1">
    <location>
        <begin position="19"/>
        <end position="143"/>
    </location>
</feature>
<feature type="signal peptide" evidence="1">
    <location>
        <begin position="1"/>
        <end position="18"/>
    </location>
</feature>
<comment type="caution">
    <text evidence="3">The sequence shown here is derived from an EMBL/GenBank/DDBJ whole genome shotgun (WGS) entry which is preliminary data.</text>
</comment>
<evidence type="ECO:0000313" key="4">
    <source>
        <dbReference type="Proteomes" id="UP001500954"/>
    </source>
</evidence>
<proteinExistence type="predicted"/>
<dbReference type="InterPro" id="IPR032710">
    <property type="entry name" value="NTF2-like_dom_sf"/>
</dbReference>
<feature type="domain" description="DUF4440" evidence="2">
    <location>
        <begin position="29"/>
        <end position="137"/>
    </location>
</feature>
<dbReference type="SUPFAM" id="SSF54427">
    <property type="entry name" value="NTF2-like"/>
    <property type="match status" value="1"/>
</dbReference>
<dbReference type="EMBL" id="BAABCY010000006">
    <property type="protein sequence ID" value="GAA3553253.1"/>
    <property type="molecule type" value="Genomic_DNA"/>
</dbReference>
<dbReference type="Gene3D" id="3.10.450.50">
    <property type="match status" value="1"/>
</dbReference>
<dbReference type="Proteomes" id="UP001500954">
    <property type="component" value="Unassembled WGS sequence"/>
</dbReference>
<keyword evidence="4" id="KW-1185">Reference proteome</keyword>
<evidence type="ECO:0000313" key="3">
    <source>
        <dbReference type="EMBL" id="GAA3553253.1"/>
    </source>
</evidence>
<protein>
    <submittedName>
        <fullName evidence="3">Nuclear transport factor 2 family protein</fullName>
    </submittedName>
</protein>
<accession>A0ABP6WLG0</accession>
<evidence type="ECO:0000256" key="1">
    <source>
        <dbReference type="SAM" id="SignalP"/>
    </source>
</evidence>
<keyword evidence="1" id="KW-0732">Signal</keyword>
<dbReference type="InterPro" id="IPR027843">
    <property type="entry name" value="DUF4440"/>
</dbReference>
<dbReference type="RefSeq" id="WP_345003737.1">
    <property type="nucleotide sequence ID" value="NZ_BAABCY010000006.1"/>
</dbReference>
<reference evidence="4" key="1">
    <citation type="journal article" date="2019" name="Int. J. Syst. Evol. Microbiol.">
        <title>The Global Catalogue of Microorganisms (GCM) 10K type strain sequencing project: providing services to taxonomists for standard genome sequencing and annotation.</title>
        <authorList>
            <consortium name="The Broad Institute Genomics Platform"/>
            <consortium name="The Broad Institute Genome Sequencing Center for Infectious Disease"/>
            <person name="Wu L."/>
            <person name="Ma J."/>
        </authorList>
    </citation>
    <scope>NUCLEOTIDE SEQUENCE [LARGE SCALE GENOMIC DNA]</scope>
    <source>
        <strain evidence="4">JCM 17111</strain>
    </source>
</reference>